<dbReference type="CDD" id="cd18870">
    <property type="entry name" value="NUDIX_AcylCoAdiphos_Nudt19"/>
    <property type="match status" value="1"/>
</dbReference>
<dbReference type="PANTHER" id="PTHR12318:SF0">
    <property type="entry name" value="ACYL-COENZYME A DIPHOSPHATASE NUDT19"/>
    <property type="match status" value="1"/>
</dbReference>
<feature type="compositionally biased region" description="Polar residues" evidence="7">
    <location>
        <begin position="72"/>
        <end position="91"/>
    </location>
</feature>
<evidence type="ECO:0000259" key="8">
    <source>
        <dbReference type="PROSITE" id="PS51462"/>
    </source>
</evidence>
<protein>
    <recommendedName>
        <fullName evidence="8">Nudix hydrolase domain-containing protein</fullName>
    </recommendedName>
</protein>
<evidence type="ECO:0000256" key="7">
    <source>
        <dbReference type="SAM" id="MobiDB-lite"/>
    </source>
</evidence>
<evidence type="ECO:0000256" key="4">
    <source>
        <dbReference type="ARBA" id="ARBA00022801"/>
    </source>
</evidence>
<proteinExistence type="predicted"/>
<feature type="domain" description="Nudix hydrolase" evidence="8">
    <location>
        <begin position="96"/>
        <end position="296"/>
    </location>
</feature>
<feature type="non-terminal residue" evidence="9">
    <location>
        <position position="412"/>
    </location>
</feature>
<comment type="cofactor">
    <cofactor evidence="1">
        <name>Mn(2+)</name>
        <dbReference type="ChEBI" id="CHEBI:29035"/>
    </cofactor>
</comment>
<dbReference type="VEuPathDB" id="FungiDB:PSHT_00152"/>
<keyword evidence="6" id="KW-0464">Manganese</keyword>
<dbReference type="OrthoDB" id="1695362at2759"/>
<dbReference type="GO" id="GO:0005739">
    <property type="term" value="C:mitochondrion"/>
    <property type="evidence" value="ECO:0007669"/>
    <property type="project" value="TreeGrafter"/>
</dbReference>
<dbReference type="GO" id="GO:0046872">
    <property type="term" value="F:metal ion binding"/>
    <property type="evidence" value="ECO:0007669"/>
    <property type="project" value="UniProtKB-KW"/>
</dbReference>
<dbReference type="Gene3D" id="3.90.79.10">
    <property type="entry name" value="Nucleoside Triphosphate Pyrophosphohydrolase"/>
    <property type="match status" value="2"/>
</dbReference>
<dbReference type="Proteomes" id="UP000238274">
    <property type="component" value="Unassembled WGS sequence"/>
</dbReference>
<reference evidence="10" key="2">
    <citation type="journal article" date="2018" name="BMC Genomics">
        <title>Genomic insights into host adaptation between the wheat stripe rust pathogen (Puccinia striiformis f. sp. tritici) and the barley stripe rust pathogen (Puccinia striiformis f. sp. hordei).</title>
        <authorList>
            <person name="Xia C."/>
            <person name="Wang M."/>
            <person name="Yin C."/>
            <person name="Cornejo O.E."/>
            <person name="Hulbert S.H."/>
            <person name="Chen X."/>
        </authorList>
    </citation>
    <scope>NUCLEOTIDE SEQUENCE [LARGE SCALE GENOMIC DNA]</scope>
    <source>
        <strain evidence="10">93TX-2</strain>
    </source>
</reference>
<evidence type="ECO:0000256" key="2">
    <source>
        <dbReference type="ARBA" id="ARBA00001946"/>
    </source>
</evidence>
<evidence type="ECO:0000256" key="5">
    <source>
        <dbReference type="ARBA" id="ARBA00022842"/>
    </source>
</evidence>
<keyword evidence="5" id="KW-0460">Magnesium</keyword>
<evidence type="ECO:0000256" key="6">
    <source>
        <dbReference type="ARBA" id="ARBA00023211"/>
    </source>
</evidence>
<dbReference type="EMBL" id="PKSM01000001">
    <property type="protein sequence ID" value="POW23534.1"/>
    <property type="molecule type" value="Genomic_DNA"/>
</dbReference>
<dbReference type="InterPro" id="IPR039121">
    <property type="entry name" value="NUDT19"/>
</dbReference>
<name>A0A2S4WP77_9BASI</name>
<dbReference type="PANTHER" id="PTHR12318">
    <property type="entry name" value="TESTOSTERONE-REGULATED PROTEIN RP2"/>
    <property type="match status" value="1"/>
</dbReference>
<keyword evidence="4" id="KW-0378">Hydrolase</keyword>
<comment type="caution">
    <text evidence="9">The sequence shown here is derived from an EMBL/GenBank/DDBJ whole genome shotgun (WGS) entry which is preliminary data.</text>
</comment>
<feature type="region of interest" description="Disordered" evidence="7">
    <location>
        <begin position="71"/>
        <end position="94"/>
    </location>
</feature>
<reference evidence="9 10" key="1">
    <citation type="submission" date="2017-12" db="EMBL/GenBank/DDBJ databases">
        <title>Gene loss provides genomic basis for host adaptation in cereal stripe rust fungi.</title>
        <authorList>
            <person name="Xia C."/>
        </authorList>
    </citation>
    <scope>NUCLEOTIDE SEQUENCE [LARGE SCALE GENOMIC DNA]</scope>
    <source>
        <strain evidence="9 10">93TX-2</strain>
    </source>
</reference>
<reference evidence="10" key="3">
    <citation type="journal article" date="2018" name="Mol. Plant Microbe Interact.">
        <title>Genome sequence resources for the wheat stripe rust pathogen (Puccinia striiformis f. sp. tritici) and the barley stripe rust pathogen (Puccinia striiformis f. sp. hordei).</title>
        <authorList>
            <person name="Xia C."/>
            <person name="Wang M."/>
            <person name="Yin C."/>
            <person name="Cornejo O.E."/>
            <person name="Hulbert S.H."/>
            <person name="Chen X."/>
        </authorList>
    </citation>
    <scope>NUCLEOTIDE SEQUENCE [LARGE SCALE GENOMIC DNA]</scope>
    <source>
        <strain evidence="10">93TX-2</strain>
    </source>
</reference>
<evidence type="ECO:0000256" key="3">
    <source>
        <dbReference type="ARBA" id="ARBA00022723"/>
    </source>
</evidence>
<keyword evidence="10" id="KW-1185">Reference proteome</keyword>
<evidence type="ECO:0000313" key="9">
    <source>
        <dbReference type="EMBL" id="POW23534.1"/>
    </source>
</evidence>
<evidence type="ECO:0000313" key="10">
    <source>
        <dbReference type="Proteomes" id="UP000238274"/>
    </source>
</evidence>
<dbReference type="VEuPathDB" id="FungiDB:PSTT_05013"/>
<dbReference type="SUPFAM" id="SSF55811">
    <property type="entry name" value="Nudix"/>
    <property type="match status" value="1"/>
</dbReference>
<keyword evidence="3" id="KW-0479">Metal-binding</keyword>
<dbReference type="InterPro" id="IPR000086">
    <property type="entry name" value="NUDIX_hydrolase_dom"/>
</dbReference>
<dbReference type="GO" id="GO:0016818">
    <property type="term" value="F:hydrolase activity, acting on acid anhydrides, in phosphorus-containing anhydrides"/>
    <property type="evidence" value="ECO:0007669"/>
    <property type="project" value="InterPro"/>
</dbReference>
<accession>A0A2S4WP77</accession>
<evidence type="ECO:0000256" key="1">
    <source>
        <dbReference type="ARBA" id="ARBA00001936"/>
    </source>
</evidence>
<sequence length="412" mass="46254">MSWVILNLWNRRDQPSRSEHGVGSAKADDVTRMGCCQVWAWAVEAEACLKIMAGSLSRRLNLLSGQLDHSRPATSPLVQSMNHSAKLSTTPSEPPSLRASASLIVIHPLQSITPDGFNYRTLLIKRNSTQRSFPAAHVFPGGNLDLDDHNHSQFLSDRSASRDDHKSDEASSDLQAALRVCAIRETFEETGILAGLLPGGVDIPSSILTDFRQQLKDQTTQFSKIIQHVKTYRWDTHFYLAILPSHTERMIEGEENLQLATPDQSETVSVTWLSPAEAIKRSLIEESTPEQSDLKITLPPPQFYLLTELARWKDYRQLMQHRKRQIFPLIPQIVKLPSSKGAFAAVFPGDPLHESSKELIMKKNLVDLDQKSCIHRIHVRNEASNFGSHPGNFFRPLKLQRSGVHHLFGTGI</sequence>
<dbReference type="AlphaFoldDB" id="A0A2S4WP77"/>
<gene>
    <name evidence="9" type="ORF">PSHT_00152</name>
</gene>
<organism evidence="9 10">
    <name type="scientific">Puccinia striiformis</name>
    <dbReference type="NCBI Taxonomy" id="27350"/>
    <lineage>
        <taxon>Eukaryota</taxon>
        <taxon>Fungi</taxon>
        <taxon>Dikarya</taxon>
        <taxon>Basidiomycota</taxon>
        <taxon>Pucciniomycotina</taxon>
        <taxon>Pucciniomycetes</taxon>
        <taxon>Pucciniales</taxon>
        <taxon>Pucciniaceae</taxon>
        <taxon>Puccinia</taxon>
    </lineage>
</organism>
<dbReference type="PROSITE" id="PS51462">
    <property type="entry name" value="NUDIX"/>
    <property type="match status" value="1"/>
</dbReference>
<dbReference type="InterPro" id="IPR015797">
    <property type="entry name" value="NUDIX_hydrolase-like_dom_sf"/>
</dbReference>
<comment type="cofactor">
    <cofactor evidence="2">
        <name>Mg(2+)</name>
        <dbReference type="ChEBI" id="CHEBI:18420"/>
    </cofactor>
</comment>